<dbReference type="Pfam" id="PF08623">
    <property type="entry name" value="TIP120"/>
    <property type="match status" value="1"/>
</dbReference>
<evidence type="ECO:0000259" key="4">
    <source>
        <dbReference type="Pfam" id="PF08623"/>
    </source>
</evidence>
<accession>A0ABR3WKD6</accession>
<dbReference type="SUPFAM" id="SSF48371">
    <property type="entry name" value="ARM repeat"/>
    <property type="match status" value="1"/>
</dbReference>
<sequence length="350" mass="38924">MEKPGSTQYLLLQSVKELLQQTALSATDMGPYADTIWNRLLEASKTEENTAVCAECIGRIVILEPEAYMPKLDSLLKNSSPGLRAIAVQALRYTLPEENEVFDRALRPYLVEMLKAMLDDPEMEIRRHAMSTLNSAAHNKPDLILEHLGQLMPFVLRESVIKRELIREIQMGPFKHVVDDGLEVRKAAYETLYALMETAFSRINIVDLYDRIVEGLRDDNDIRGLCNLMVSKLVFIEPDETARRLDAIAEAFRATLSAKLKETAVKQELEKQDEAKKSVLRVTLLLGDKLKPAALASGSSSLSSSSSSSGGAIAGAHPAWTSYWEWVNKEFAPLLSSLRAESREMAGTAA</sequence>
<comment type="similarity">
    <text evidence="1">Belongs to the CAND family.</text>
</comment>
<dbReference type="EMBL" id="JAZHXJ010000360">
    <property type="protein sequence ID" value="KAL1863160.1"/>
    <property type="molecule type" value="Genomic_DNA"/>
</dbReference>
<dbReference type="InterPro" id="IPR013932">
    <property type="entry name" value="TATA-bd_TIP120"/>
</dbReference>
<organism evidence="5 6">
    <name type="scientific">Phialemonium thermophilum</name>
    <dbReference type="NCBI Taxonomy" id="223376"/>
    <lineage>
        <taxon>Eukaryota</taxon>
        <taxon>Fungi</taxon>
        <taxon>Dikarya</taxon>
        <taxon>Ascomycota</taxon>
        <taxon>Pezizomycotina</taxon>
        <taxon>Sordariomycetes</taxon>
        <taxon>Sordariomycetidae</taxon>
        <taxon>Cephalothecales</taxon>
        <taxon>Cephalothecaceae</taxon>
        <taxon>Phialemonium</taxon>
    </lineage>
</organism>
<evidence type="ECO:0000313" key="6">
    <source>
        <dbReference type="Proteomes" id="UP001586593"/>
    </source>
</evidence>
<keyword evidence="3" id="KW-0833">Ubl conjugation pathway</keyword>
<evidence type="ECO:0000256" key="3">
    <source>
        <dbReference type="ARBA" id="ARBA00022786"/>
    </source>
</evidence>
<protein>
    <recommendedName>
        <fullName evidence="4">TATA-binding protein interacting (TIP20) domain-containing protein</fullName>
    </recommendedName>
</protein>
<keyword evidence="2" id="KW-0677">Repeat</keyword>
<dbReference type="PANTHER" id="PTHR12696">
    <property type="entry name" value="TIP120"/>
    <property type="match status" value="1"/>
</dbReference>
<dbReference type="InterPro" id="IPR016024">
    <property type="entry name" value="ARM-type_fold"/>
</dbReference>
<dbReference type="Gene3D" id="1.25.10.10">
    <property type="entry name" value="Leucine-rich Repeat Variant"/>
    <property type="match status" value="1"/>
</dbReference>
<evidence type="ECO:0000256" key="1">
    <source>
        <dbReference type="ARBA" id="ARBA00007657"/>
    </source>
</evidence>
<reference evidence="5 6" key="1">
    <citation type="journal article" date="2024" name="Commun. Biol.">
        <title>Comparative genomic analysis of thermophilic fungi reveals convergent evolutionary adaptations and gene losses.</title>
        <authorList>
            <person name="Steindorff A.S."/>
            <person name="Aguilar-Pontes M.V."/>
            <person name="Robinson A.J."/>
            <person name="Andreopoulos B."/>
            <person name="LaButti K."/>
            <person name="Kuo A."/>
            <person name="Mondo S."/>
            <person name="Riley R."/>
            <person name="Otillar R."/>
            <person name="Haridas S."/>
            <person name="Lipzen A."/>
            <person name="Grimwood J."/>
            <person name="Schmutz J."/>
            <person name="Clum A."/>
            <person name="Reid I.D."/>
            <person name="Moisan M.C."/>
            <person name="Butler G."/>
            <person name="Nguyen T.T.M."/>
            <person name="Dewar K."/>
            <person name="Conant G."/>
            <person name="Drula E."/>
            <person name="Henrissat B."/>
            <person name="Hansel C."/>
            <person name="Singer S."/>
            <person name="Hutchinson M.I."/>
            <person name="de Vries R.P."/>
            <person name="Natvig D.O."/>
            <person name="Powell A.J."/>
            <person name="Tsang A."/>
            <person name="Grigoriev I.V."/>
        </authorList>
    </citation>
    <scope>NUCLEOTIDE SEQUENCE [LARGE SCALE GENOMIC DNA]</scope>
    <source>
        <strain evidence="5 6">ATCC 24622</strain>
    </source>
</reference>
<proteinExistence type="inferred from homology"/>
<dbReference type="InterPro" id="IPR011989">
    <property type="entry name" value="ARM-like"/>
</dbReference>
<dbReference type="InterPro" id="IPR039852">
    <property type="entry name" value="CAND1/CAND2"/>
</dbReference>
<gene>
    <name evidence="5" type="ORF">VTK73DRAFT_6405</name>
</gene>
<comment type="caution">
    <text evidence="5">The sequence shown here is derived from an EMBL/GenBank/DDBJ whole genome shotgun (WGS) entry which is preliminary data.</text>
</comment>
<feature type="domain" description="TATA-binding protein interacting (TIP20)" evidence="4">
    <location>
        <begin position="143"/>
        <end position="328"/>
    </location>
</feature>
<dbReference type="Proteomes" id="UP001586593">
    <property type="component" value="Unassembled WGS sequence"/>
</dbReference>
<evidence type="ECO:0000256" key="2">
    <source>
        <dbReference type="ARBA" id="ARBA00022737"/>
    </source>
</evidence>
<evidence type="ECO:0000313" key="5">
    <source>
        <dbReference type="EMBL" id="KAL1863160.1"/>
    </source>
</evidence>
<name>A0ABR3WKD6_9PEZI</name>
<keyword evidence="6" id="KW-1185">Reference proteome</keyword>